<comment type="caution">
    <text evidence="5">The sequence shown here is derived from an EMBL/GenBank/DDBJ whole genome shotgun (WGS) entry which is preliminary data.</text>
</comment>
<accession>A0A3D8P4C2</accession>
<dbReference type="SUPFAM" id="SSF55811">
    <property type="entry name" value="Nudix"/>
    <property type="match status" value="1"/>
</dbReference>
<dbReference type="PANTHER" id="PTHR11839:SF18">
    <property type="entry name" value="NUDIX HYDROLASE DOMAIN-CONTAINING PROTEIN"/>
    <property type="match status" value="1"/>
</dbReference>
<dbReference type="PROSITE" id="PS00893">
    <property type="entry name" value="NUDIX_BOX"/>
    <property type="match status" value="1"/>
</dbReference>
<dbReference type="PRINTS" id="PR00502">
    <property type="entry name" value="NUDIXFAMILY"/>
</dbReference>
<evidence type="ECO:0000256" key="3">
    <source>
        <dbReference type="RuleBase" id="RU003476"/>
    </source>
</evidence>
<proteinExistence type="inferred from homology"/>
<evidence type="ECO:0000259" key="4">
    <source>
        <dbReference type="PROSITE" id="PS51462"/>
    </source>
</evidence>
<comment type="similarity">
    <text evidence="3">Belongs to the Nudix hydrolase family.</text>
</comment>
<dbReference type="AlphaFoldDB" id="A0A3D8P4C2"/>
<dbReference type="InterPro" id="IPR020476">
    <property type="entry name" value="Nudix_hydrolase"/>
</dbReference>
<feature type="domain" description="Nudix hydrolase" evidence="4">
    <location>
        <begin position="41"/>
        <end position="169"/>
    </location>
</feature>
<dbReference type="Proteomes" id="UP000256329">
    <property type="component" value="Unassembled WGS sequence"/>
</dbReference>
<evidence type="ECO:0000313" key="6">
    <source>
        <dbReference type="Proteomes" id="UP000256329"/>
    </source>
</evidence>
<dbReference type="PANTHER" id="PTHR11839">
    <property type="entry name" value="UDP/ADP-SUGAR PYROPHOSPHATASE"/>
    <property type="match status" value="1"/>
</dbReference>
<dbReference type="EMBL" id="QSLN01000012">
    <property type="protein sequence ID" value="RDV82108.1"/>
    <property type="molecule type" value="Genomic_DNA"/>
</dbReference>
<dbReference type="GO" id="GO:0016462">
    <property type="term" value="F:pyrophosphatase activity"/>
    <property type="evidence" value="ECO:0007669"/>
    <property type="project" value="UniProtKB-ARBA"/>
</dbReference>
<dbReference type="PROSITE" id="PS51462">
    <property type="entry name" value="NUDIX"/>
    <property type="match status" value="1"/>
</dbReference>
<dbReference type="GO" id="GO:0019693">
    <property type="term" value="P:ribose phosphate metabolic process"/>
    <property type="evidence" value="ECO:0007669"/>
    <property type="project" value="TreeGrafter"/>
</dbReference>
<evidence type="ECO:0000256" key="1">
    <source>
        <dbReference type="ARBA" id="ARBA00001946"/>
    </source>
</evidence>
<sequence length="180" mass="20609">MEKLCEKRLKSETVFQGRILRVRVDTVLLPDGRTSTREVVEYSGAVAIVPLTAEGDVIMVRQYRYPVGRELLEIPAGKIEEGEEPEACAQRELEEETGFIARTWKHLASFYSTPGFTSEKMHLFLAQDLYQGRKSPDRDEFLRVERLPLSQALELVRKGEIVDAKSICGLLWVSHFLIQR</sequence>
<dbReference type="InterPro" id="IPR015797">
    <property type="entry name" value="NUDIX_hydrolase-like_dom_sf"/>
</dbReference>
<dbReference type="OrthoDB" id="9806150at2"/>
<dbReference type="InterPro" id="IPR000086">
    <property type="entry name" value="NUDIX_hydrolase_dom"/>
</dbReference>
<keyword evidence="6" id="KW-1185">Reference proteome</keyword>
<comment type="cofactor">
    <cofactor evidence="1">
        <name>Mg(2+)</name>
        <dbReference type="ChEBI" id="CHEBI:18420"/>
    </cofactor>
</comment>
<name>A0A3D8P4C2_9THEO</name>
<organism evidence="5 6">
    <name type="scientific">Ammonifex thiophilus</name>
    <dbReference type="NCBI Taxonomy" id="444093"/>
    <lineage>
        <taxon>Bacteria</taxon>
        <taxon>Bacillati</taxon>
        <taxon>Bacillota</taxon>
        <taxon>Clostridia</taxon>
        <taxon>Thermoanaerobacterales</taxon>
        <taxon>Thermoanaerobacteraceae</taxon>
        <taxon>Ammonifex</taxon>
    </lineage>
</organism>
<keyword evidence="2 3" id="KW-0378">Hydrolase</keyword>
<dbReference type="InterPro" id="IPR020084">
    <property type="entry name" value="NUDIX_hydrolase_CS"/>
</dbReference>
<reference evidence="5 6" key="1">
    <citation type="submission" date="2018-08" db="EMBL/GenBank/DDBJ databases">
        <title>Form III RuBisCO-mediated autotrophy in Thermodesulfobium bacteria.</title>
        <authorList>
            <person name="Toshchakov S.V."/>
            <person name="Kublanov I.V."/>
            <person name="Frolov E."/>
            <person name="Bonch-Osmolovskaya E.A."/>
            <person name="Tourova T.P."/>
            <person name="Chernych N.A."/>
            <person name="Lebedinsky A.V."/>
        </authorList>
    </citation>
    <scope>NUCLEOTIDE SEQUENCE [LARGE SCALE GENOMIC DNA]</scope>
    <source>
        <strain evidence="5 6">SR</strain>
    </source>
</reference>
<dbReference type="GO" id="GO:0006753">
    <property type="term" value="P:nucleoside phosphate metabolic process"/>
    <property type="evidence" value="ECO:0007669"/>
    <property type="project" value="TreeGrafter"/>
</dbReference>
<dbReference type="Pfam" id="PF00293">
    <property type="entry name" value="NUDIX"/>
    <property type="match status" value="1"/>
</dbReference>
<dbReference type="Gene3D" id="3.90.79.10">
    <property type="entry name" value="Nucleoside Triphosphate Pyrophosphohydrolase"/>
    <property type="match status" value="1"/>
</dbReference>
<evidence type="ECO:0000256" key="2">
    <source>
        <dbReference type="ARBA" id="ARBA00022801"/>
    </source>
</evidence>
<dbReference type="RefSeq" id="WP_115793001.1">
    <property type="nucleotide sequence ID" value="NZ_QSLN01000012.1"/>
</dbReference>
<evidence type="ECO:0000313" key="5">
    <source>
        <dbReference type="EMBL" id="RDV82108.1"/>
    </source>
</evidence>
<dbReference type="FunFam" id="3.90.79.10:FF:000024">
    <property type="entry name" value="ADP-ribose pyrophosphatase"/>
    <property type="match status" value="1"/>
</dbReference>
<gene>
    <name evidence="5" type="ORF">DXX99_08145</name>
</gene>
<dbReference type="GO" id="GO:0005829">
    <property type="term" value="C:cytosol"/>
    <property type="evidence" value="ECO:0007669"/>
    <property type="project" value="TreeGrafter"/>
</dbReference>
<protein>
    <submittedName>
        <fullName evidence="5">NUDIX hydrolase</fullName>
    </submittedName>
</protein>